<dbReference type="HOGENOM" id="CLU_996624_0_0_11"/>
<accession>I4ESN5</accession>
<gene>
    <name evidence="2" type="ordered locus">MODMU_0948</name>
</gene>
<protein>
    <submittedName>
        <fullName evidence="2">Uncharacterized protein</fullName>
    </submittedName>
</protein>
<keyword evidence="1" id="KW-0812">Transmembrane</keyword>
<keyword evidence="3" id="KW-1185">Reference proteome</keyword>
<dbReference type="STRING" id="477641.MODMU_0948"/>
<reference evidence="2 3" key="1">
    <citation type="journal article" date="2012" name="J. Bacteriol.">
        <title>Genome Sequence of Radiation-Resistant Modestobacter marinus Strain BC501, a Representative Actinobacterium That Thrives on Calcareous Stone Surfaces.</title>
        <authorList>
            <person name="Normand P."/>
            <person name="Gury J."/>
            <person name="Pujic P."/>
            <person name="Chouaia B."/>
            <person name="Crotti E."/>
            <person name="Brusetti L."/>
            <person name="Daffonchio D."/>
            <person name="Vacherie B."/>
            <person name="Barbe V."/>
            <person name="Medigue C."/>
            <person name="Calteau A."/>
            <person name="Ghodhbane-Gtari F."/>
            <person name="Essoussi I."/>
            <person name="Nouioui I."/>
            <person name="Abbassi-Ghozzi I."/>
            <person name="Gtari M."/>
        </authorList>
    </citation>
    <scope>NUCLEOTIDE SEQUENCE [LARGE SCALE GENOMIC DNA]</scope>
    <source>
        <strain evidence="3">BC 501</strain>
    </source>
</reference>
<dbReference type="OMA" id="AWLVWTM"/>
<feature type="transmembrane region" description="Helical" evidence="1">
    <location>
        <begin position="25"/>
        <end position="45"/>
    </location>
</feature>
<feature type="transmembrane region" description="Helical" evidence="1">
    <location>
        <begin position="111"/>
        <end position="130"/>
    </location>
</feature>
<keyword evidence="1" id="KW-0472">Membrane</keyword>
<dbReference type="Proteomes" id="UP000006461">
    <property type="component" value="Chromosome"/>
</dbReference>
<keyword evidence="1" id="KW-1133">Transmembrane helix</keyword>
<evidence type="ECO:0000313" key="2">
    <source>
        <dbReference type="EMBL" id="CCH86398.1"/>
    </source>
</evidence>
<dbReference type="AlphaFoldDB" id="I4ESN5"/>
<feature type="transmembrane region" description="Helical" evidence="1">
    <location>
        <begin position="226"/>
        <end position="250"/>
    </location>
</feature>
<dbReference type="OrthoDB" id="5191066at2"/>
<name>I4ESN5_MODI5</name>
<feature type="transmembrane region" description="Helical" evidence="1">
    <location>
        <begin position="88"/>
        <end position="105"/>
    </location>
</feature>
<feature type="transmembrane region" description="Helical" evidence="1">
    <location>
        <begin position="262"/>
        <end position="290"/>
    </location>
</feature>
<dbReference type="KEGG" id="mmar:MODMU_0948"/>
<proteinExistence type="predicted"/>
<evidence type="ECO:0000256" key="1">
    <source>
        <dbReference type="SAM" id="Phobius"/>
    </source>
</evidence>
<dbReference type="EMBL" id="FO203431">
    <property type="protein sequence ID" value="CCH86398.1"/>
    <property type="molecule type" value="Genomic_DNA"/>
</dbReference>
<organism evidence="2 3">
    <name type="scientific">Modestobacter italicus (strain DSM 44449 / CECT 9708 / BC 501)</name>
    <dbReference type="NCBI Taxonomy" id="2732864"/>
    <lineage>
        <taxon>Bacteria</taxon>
        <taxon>Bacillati</taxon>
        <taxon>Actinomycetota</taxon>
        <taxon>Actinomycetes</taxon>
        <taxon>Geodermatophilales</taxon>
        <taxon>Geodermatophilaceae</taxon>
        <taxon>Modestobacter</taxon>
    </lineage>
</organism>
<sequence length="301" mass="31081">MTSGPRDGGRGRYRLAGDPGHTGRVGRLIAVVLFIALLAPAGLLARAWSLASGRRAVASAAVEFVPTTPPATAQLARQAAHGRRVRKLGFALGVALVVLSVVLFAEASVFLWVPALAVGLLAGVLLAEATRPRARWALSDPPRRPRRGEQISPGLLWTMRGTVAGDVLAALWLADDLGTAPTVIALAVPLAGWLLAEAALLRVLARPLPAEGADVPIDEALRTWTAHLVVAAATVLSVLPLGALLLRAAIDLDDRIAGDGAGLLPVALVAGGFTAILAGLVVAGFLVTWLRPVQQTSHALA</sequence>
<evidence type="ECO:0000313" key="3">
    <source>
        <dbReference type="Proteomes" id="UP000006461"/>
    </source>
</evidence>